<dbReference type="GO" id="GO:0003700">
    <property type="term" value="F:DNA-binding transcription factor activity"/>
    <property type="evidence" value="ECO:0007669"/>
    <property type="project" value="InterPro"/>
</dbReference>
<gene>
    <name evidence="5" type="ORF">KDK_62010</name>
</gene>
<feature type="domain" description="HTH arsR-type" evidence="4">
    <location>
        <begin position="34"/>
        <end position="125"/>
    </location>
</feature>
<accession>A0A402ATH6</accession>
<dbReference type="RefSeq" id="WP_161977787.1">
    <property type="nucleotide sequence ID" value="NZ_BIFS01000002.1"/>
</dbReference>
<dbReference type="PRINTS" id="PR00778">
    <property type="entry name" value="HTHARSR"/>
</dbReference>
<evidence type="ECO:0000259" key="4">
    <source>
        <dbReference type="SMART" id="SM00418"/>
    </source>
</evidence>
<reference evidence="6" key="1">
    <citation type="submission" date="2018-12" db="EMBL/GenBank/DDBJ databases">
        <title>Tengunoibacter tsumagoiensis gen. nov., sp. nov., Dictyobacter kobayashii sp. nov., D. alpinus sp. nov., and D. joshuensis sp. nov. and description of Dictyobacteraceae fam. nov. within the order Ktedonobacterales isolated from Tengu-no-mugimeshi.</title>
        <authorList>
            <person name="Wang C.M."/>
            <person name="Zheng Y."/>
            <person name="Sakai Y."/>
            <person name="Toyoda A."/>
            <person name="Minakuchi Y."/>
            <person name="Abe K."/>
            <person name="Yokota A."/>
            <person name="Yabe S."/>
        </authorList>
    </citation>
    <scope>NUCLEOTIDE SEQUENCE [LARGE SCALE GENOMIC DNA]</scope>
    <source>
        <strain evidence="6">Uno11</strain>
    </source>
</reference>
<dbReference type="InterPro" id="IPR051011">
    <property type="entry name" value="Metal_resp_trans_reg"/>
</dbReference>
<keyword evidence="6" id="KW-1185">Reference proteome</keyword>
<evidence type="ECO:0000256" key="3">
    <source>
        <dbReference type="ARBA" id="ARBA00023163"/>
    </source>
</evidence>
<dbReference type="Pfam" id="PF12840">
    <property type="entry name" value="HTH_20"/>
    <property type="match status" value="1"/>
</dbReference>
<dbReference type="InterPro" id="IPR011991">
    <property type="entry name" value="ArsR-like_HTH"/>
</dbReference>
<protein>
    <recommendedName>
        <fullName evidence="4">HTH arsR-type domain-containing protein</fullName>
    </recommendedName>
</protein>
<name>A0A402ATH6_9CHLR</name>
<keyword evidence="1" id="KW-0805">Transcription regulation</keyword>
<dbReference type="InterPro" id="IPR036390">
    <property type="entry name" value="WH_DNA-bd_sf"/>
</dbReference>
<keyword evidence="3" id="KW-0804">Transcription</keyword>
<dbReference type="AlphaFoldDB" id="A0A402ATH6"/>
<dbReference type="Gene3D" id="1.10.10.10">
    <property type="entry name" value="Winged helix-like DNA-binding domain superfamily/Winged helix DNA-binding domain"/>
    <property type="match status" value="1"/>
</dbReference>
<comment type="caution">
    <text evidence="5">The sequence shown here is derived from an EMBL/GenBank/DDBJ whole genome shotgun (WGS) entry which is preliminary data.</text>
</comment>
<dbReference type="InterPro" id="IPR036388">
    <property type="entry name" value="WH-like_DNA-bd_sf"/>
</dbReference>
<dbReference type="CDD" id="cd00090">
    <property type="entry name" value="HTH_ARSR"/>
    <property type="match status" value="1"/>
</dbReference>
<dbReference type="PANTHER" id="PTHR43132">
    <property type="entry name" value="ARSENICAL RESISTANCE OPERON REPRESSOR ARSR-RELATED"/>
    <property type="match status" value="1"/>
</dbReference>
<dbReference type="Proteomes" id="UP000287188">
    <property type="component" value="Unassembled WGS sequence"/>
</dbReference>
<sequence>MSSEQDKYADTTLVDGEAIVMPELPATLTVNSAQQFKAFGDTTRMSILDLIKYEPLTAKQIGARLKIPAGTIGHHLQVLEAAGLAQVVARRLVHGITAKYYTRTARLFIFDFPPEVASGMERTLNFLTQARAQLVDTLAADAQDVFCHTGFPHARLSRERVEEFNRRLFELAYDFATAEPDPDGQVYGLSIALFQSPPYLQNLKPGEEQQDIDIPD</sequence>
<dbReference type="SMART" id="SM00418">
    <property type="entry name" value="HTH_ARSR"/>
    <property type="match status" value="1"/>
</dbReference>
<dbReference type="EMBL" id="BIFS01000002">
    <property type="protein sequence ID" value="GCE22401.1"/>
    <property type="molecule type" value="Genomic_DNA"/>
</dbReference>
<organism evidence="5 6">
    <name type="scientific">Dictyobacter kobayashii</name>
    <dbReference type="NCBI Taxonomy" id="2014872"/>
    <lineage>
        <taxon>Bacteria</taxon>
        <taxon>Bacillati</taxon>
        <taxon>Chloroflexota</taxon>
        <taxon>Ktedonobacteria</taxon>
        <taxon>Ktedonobacterales</taxon>
        <taxon>Dictyobacteraceae</taxon>
        <taxon>Dictyobacter</taxon>
    </lineage>
</organism>
<dbReference type="PANTHER" id="PTHR43132:SF2">
    <property type="entry name" value="ARSENICAL RESISTANCE OPERON REPRESSOR ARSR-RELATED"/>
    <property type="match status" value="1"/>
</dbReference>
<dbReference type="SUPFAM" id="SSF46785">
    <property type="entry name" value="Winged helix' DNA-binding domain"/>
    <property type="match status" value="1"/>
</dbReference>
<dbReference type="InterPro" id="IPR001845">
    <property type="entry name" value="HTH_ArsR_DNA-bd_dom"/>
</dbReference>
<keyword evidence="2" id="KW-0238">DNA-binding</keyword>
<proteinExistence type="predicted"/>
<evidence type="ECO:0000256" key="1">
    <source>
        <dbReference type="ARBA" id="ARBA00023015"/>
    </source>
</evidence>
<evidence type="ECO:0000313" key="5">
    <source>
        <dbReference type="EMBL" id="GCE22401.1"/>
    </source>
</evidence>
<evidence type="ECO:0000256" key="2">
    <source>
        <dbReference type="ARBA" id="ARBA00023125"/>
    </source>
</evidence>
<dbReference type="GO" id="GO:0003677">
    <property type="term" value="F:DNA binding"/>
    <property type="evidence" value="ECO:0007669"/>
    <property type="project" value="UniProtKB-KW"/>
</dbReference>
<evidence type="ECO:0000313" key="6">
    <source>
        <dbReference type="Proteomes" id="UP000287188"/>
    </source>
</evidence>